<keyword evidence="8 10" id="KW-0472">Membrane</keyword>
<dbReference type="GO" id="GO:0016887">
    <property type="term" value="F:ATP hydrolysis activity"/>
    <property type="evidence" value="ECO:0007669"/>
    <property type="project" value="InterPro"/>
</dbReference>
<feature type="transmembrane region" description="Helical" evidence="10">
    <location>
        <begin position="55"/>
        <end position="72"/>
    </location>
</feature>
<dbReference type="PROSITE" id="PS00211">
    <property type="entry name" value="ABC_TRANSPORTER_1"/>
    <property type="match status" value="1"/>
</dbReference>
<organism evidence="13 14">
    <name type="scientific">Corynebacterium lipophilum</name>
    <dbReference type="NCBI Taxonomy" id="2804918"/>
    <lineage>
        <taxon>Bacteria</taxon>
        <taxon>Bacillati</taxon>
        <taxon>Actinomycetota</taxon>
        <taxon>Actinomycetes</taxon>
        <taxon>Mycobacteriales</taxon>
        <taxon>Corynebacteriaceae</taxon>
        <taxon>Corynebacterium</taxon>
    </lineage>
</organism>
<evidence type="ECO:0000256" key="9">
    <source>
        <dbReference type="ARBA" id="ARBA00023455"/>
    </source>
</evidence>
<feature type="transmembrane region" description="Helical" evidence="10">
    <location>
        <begin position="234"/>
        <end position="256"/>
    </location>
</feature>
<keyword evidence="3 10" id="KW-0812">Transmembrane</keyword>
<feature type="transmembrane region" description="Helical" evidence="10">
    <location>
        <begin position="268"/>
        <end position="290"/>
    </location>
</feature>
<protein>
    <submittedName>
        <fullName evidence="13">Thiol reductant ABC exporter subunit CydC</fullName>
    </submittedName>
</protein>
<dbReference type="GO" id="GO:0034040">
    <property type="term" value="F:ATPase-coupled lipid transmembrane transporter activity"/>
    <property type="evidence" value="ECO:0007669"/>
    <property type="project" value="TreeGrafter"/>
</dbReference>
<evidence type="ECO:0000259" key="11">
    <source>
        <dbReference type="PROSITE" id="PS50893"/>
    </source>
</evidence>
<evidence type="ECO:0000256" key="7">
    <source>
        <dbReference type="ARBA" id="ARBA00022989"/>
    </source>
</evidence>
<keyword evidence="4" id="KW-0547">Nucleotide-binding</keyword>
<keyword evidence="2" id="KW-1003">Cell membrane</keyword>
<dbReference type="GO" id="GO:0005886">
    <property type="term" value="C:plasma membrane"/>
    <property type="evidence" value="ECO:0007669"/>
    <property type="project" value="UniProtKB-SubCell"/>
</dbReference>
<feature type="domain" description="ABC transmembrane type-1" evidence="12">
    <location>
        <begin position="22"/>
        <end position="295"/>
    </location>
</feature>
<dbReference type="InterPro" id="IPR036640">
    <property type="entry name" value="ABC1_TM_sf"/>
</dbReference>
<dbReference type="Gene3D" id="1.20.1560.10">
    <property type="entry name" value="ABC transporter type 1, transmembrane domain"/>
    <property type="match status" value="1"/>
</dbReference>
<dbReference type="PROSITE" id="PS50893">
    <property type="entry name" value="ABC_TRANSPORTER_2"/>
    <property type="match status" value="1"/>
</dbReference>
<evidence type="ECO:0000313" key="14">
    <source>
        <dbReference type="Proteomes" id="UP001205920"/>
    </source>
</evidence>
<dbReference type="GO" id="GO:0005524">
    <property type="term" value="F:ATP binding"/>
    <property type="evidence" value="ECO:0007669"/>
    <property type="project" value="UniProtKB-KW"/>
</dbReference>
<dbReference type="InterPro" id="IPR003439">
    <property type="entry name" value="ABC_transporter-like_ATP-bd"/>
</dbReference>
<dbReference type="InterPro" id="IPR039421">
    <property type="entry name" value="Type_1_exporter"/>
</dbReference>
<reference evidence="13 14" key="1">
    <citation type="submission" date="2021-01" db="EMBL/GenBank/DDBJ databases">
        <title>Identification and Characterization of Corynebacterium sp.</title>
        <authorList>
            <person name="Luo Q."/>
            <person name="Qu P."/>
            <person name="Chen Q."/>
        </authorList>
    </citation>
    <scope>NUCLEOTIDE SEQUENCE [LARGE SCALE GENOMIC DNA]</scope>
    <source>
        <strain evidence="13 14">MC-18</strain>
    </source>
</reference>
<comment type="subcellular location">
    <subcellularLocation>
        <location evidence="1">Cell inner membrane</location>
        <topology evidence="1">Multi-pass membrane protein</topology>
    </subcellularLocation>
</comment>
<keyword evidence="2" id="KW-0997">Cell inner membrane</keyword>
<feature type="domain" description="ABC transporter" evidence="11">
    <location>
        <begin position="305"/>
        <end position="513"/>
    </location>
</feature>
<comment type="similarity">
    <text evidence="9">Belongs to the ABC transporter superfamily. Siderophore-Fe(3+) uptake transporter (SIUT) (TC 3.A.1.21) family.</text>
</comment>
<dbReference type="GO" id="GO:0045454">
    <property type="term" value="P:cell redox homeostasis"/>
    <property type="evidence" value="ECO:0007669"/>
    <property type="project" value="InterPro"/>
</dbReference>
<evidence type="ECO:0000256" key="6">
    <source>
        <dbReference type="ARBA" id="ARBA00022967"/>
    </source>
</evidence>
<dbReference type="Pfam" id="PF00005">
    <property type="entry name" value="ABC_tran"/>
    <property type="match status" value="1"/>
</dbReference>
<dbReference type="SMART" id="SM00382">
    <property type="entry name" value="AAA"/>
    <property type="match status" value="1"/>
</dbReference>
<evidence type="ECO:0000313" key="13">
    <source>
        <dbReference type="EMBL" id="MCO6395211.1"/>
    </source>
</evidence>
<evidence type="ECO:0000256" key="1">
    <source>
        <dbReference type="ARBA" id="ARBA00004429"/>
    </source>
</evidence>
<evidence type="ECO:0000256" key="2">
    <source>
        <dbReference type="ARBA" id="ARBA00022519"/>
    </source>
</evidence>
<dbReference type="NCBIfam" id="TIGR02868">
    <property type="entry name" value="CydC"/>
    <property type="match status" value="1"/>
</dbReference>
<comment type="caution">
    <text evidence="13">The sequence shown here is derived from an EMBL/GenBank/DDBJ whole genome shotgun (WGS) entry which is preliminary data.</text>
</comment>
<keyword evidence="7 10" id="KW-1133">Transmembrane helix</keyword>
<dbReference type="PANTHER" id="PTHR24221">
    <property type="entry name" value="ATP-BINDING CASSETTE SUB-FAMILY B"/>
    <property type="match status" value="1"/>
</dbReference>
<keyword evidence="5" id="KW-0067">ATP-binding</keyword>
<dbReference type="InterPro" id="IPR003593">
    <property type="entry name" value="AAA+_ATPase"/>
</dbReference>
<dbReference type="GO" id="GO:0140359">
    <property type="term" value="F:ABC-type transporter activity"/>
    <property type="evidence" value="ECO:0007669"/>
    <property type="project" value="InterPro"/>
</dbReference>
<proteinExistence type="inferred from homology"/>
<feature type="transmembrane region" description="Helical" evidence="10">
    <location>
        <begin position="129"/>
        <end position="148"/>
    </location>
</feature>
<keyword evidence="6" id="KW-1278">Translocase</keyword>
<evidence type="ECO:0000256" key="5">
    <source>
        <dbReference type="ARBA" id="ARBA00022840"/>
    </source>
</evidence>
<name>A0AAW5HZF1_9CORY</name>
<evidence type="ECO:0000259" key="12">
    <source>
        <dbReference type="PROSITE" id="PS50929"/>
    </source>
</evidence>
<feature type="transmembrane region" description="Helical" evidence="10">
    <location>
        <begin position="21"/>
        <end position="43"/>
    </location>
</feature>
<dbReference type="Proteomes" id="UP001205920">
    <property type="component" value="Unassembled WGS sequence"/>
</dbReference>
<dbReference type="PANTHER" id="PTHR24221:SF654">
    <property type="entry name" value="ATP-BINDING CASSETTE SUB-FAMILY B MEMBER 6"/>
    <property type="match status" value="1"/>
</dbReference>
<evidence type="ECO:0000256" key="4">
    <source>
        <dbReference type="ARBA" id="ARBA00022741"/>
    </source>
</evidence>
<dbReference type="SUPFAM" id="SSF90123">
    <property type="entry name" value="ABC transporter transmembrane region"/>
    <property type="match status" value="1"/>
</dbReference>
<dbReference type="InterPro" id="IPR017871">
    <property type="entry name" value="ABC_transporter-like_CS"/>
</dbReference>
<feature type="transmembrane region" description="Helical" evidence="10">
    <location>
        <begin position="154"/>
        <end position="172"/>
    </location>
</feature>
<dbReference type="EMBL" id="JAEUWV010000018">
    <property type="protein sequence ID" value="MCO6395211.1"/>
    <property type="molecule type" value="Genomic_DNA"/>
</dbReference>
<dbReference type="GO" id="GO:0034775">
    <property type="term" value="P:glutathione transmembrane transport"/>
    <property type="evidence" value="ECO:0007669"/>
    <property type="project" value="InterPro"/>
</dbReference>
<evidence type="ECO:0000256" key="8">
    <source>
        <dbReference type="ARBA" id="ARBA00023136"/>
    </source>
</evidence>
<dbReference type="SUPFAM" id="SSF52540">
    <property type="entry name" value="P-loop containing nucleoside triphosphate hydrolases"/>
    <property type="match status" value="1"/>
</dbReference>
<evidence type="ECO:0000256" key="10">
    <source>
        <dbReference type="SAM" id="Phobius"/>
    </source>
</evidence>
<dbReference type="PROSITE" id="PS50929">
    <property type="entry name" value="ABC_TM1F"/>
    <property type="match status" value="1"/>
</dbReference>
<dbReference type="AlphaFoldDB" id="A0AAW5HZF1"/>
<dbReference type="RefSeq" id="WP_252931971.1">
    <property type="nucleotide sequence ID" value="NZ_JAEUWV010000018.1"/>
</dbReference>
<accession>A0AAW5HZF1</accession>
<dbReference type="InterPro" id="IPR014223">
    <property type="entry name" value="ABC_CydC/D"/>
</dbReference>
<gene>
    <name evidence="13" type="primary">cydC</name>
    <name evidence="13" type="ORF">JMN37_09570</name>
</gene>
<dbReference type="Gene3D" id="3.40.50.300">
    <property type="entry name" value="P-loop containing nucleotide triphosphate hydrolases"/>
    <property type="match status" value="1"/>
</dbReference>
<sequence>MSDLKFLLRIAQVRPRDLISPVIAGAITLLAALSLTVLSGWLITRAWEMPPVLDLSVAVTAVRALGISRAVFRYLDRLVAHKLGLRALTTLRATMYDAQAAAGRVGRGEGQALLVADTERVTDYIVRTLVPRGVAVVLTVVAIVGAALLHPLAAVIMAGGFALTGLLIPYLATRASRNTFLVEAENAFTLQLDSVLHDRVEYAVAGKGDALIEQAAQASADASKAWAQSTRPEATASAIQAWATGICALLITWLAVETYTGNPVWLGMLVMLPLAAFEAHGPLAGAAVHADQAKRSAHRLREVADRAEETTKLSGGPLPHPETGVAVRAEALRTVYGDQAWDFELAPGQRMLVRGPSGCGKTTMLETLAGLLPVAGGTAAIAEGARLFAEDAWVFATTVRENLLVANGDASDARMAEALEATGFEFDLDFMLANGADSLSSGQRRRLLLARALVSDAPILLLDEPTEHLSIDAAEHLLDVLLHEPLPGALPQRTVIAVVHVDGPVGIEVAVSPTGPDVVS</sequence>
<dbReference type="InterPro" id="IPR011527">
    <property type="entry name" value="ABC1_TM_dom"/>
</dbReference>
<evidence type="ECO:0000256" key="3">
    <source>
        <dbReference type="ARBA" id="ARBA00022692"/>
    </source>
</evidence>
<keyword evidence="14" id="KW-1185">Reference proteome</keyword>
<dbReference type="InterPro" id="IPR027417">
    <property type="entry name" value="P-loop_NTPase"/>
</dbReference>